<evidence type="ECO:0000256" key="1">
    <source>
        <dbReference type="ARBA" id="ARBA00004137"/>
    </source>
</evidence>
<keyword evidence="7" id="KW-0813">Transport</keyword>
<evidence type="ECO:0000313" key="16">
    <source>
        <dbReference type="Proteomes" id="UP000272025"/>
    </source>
</evidence>
<keyword evidence="8" id="KW-1133">Transmembrane helix</keyword>
<keyword evidence="11" id="KW-1015">Disulfide bond</keyword>
<feature type="compositionally biased region" description="Basic and acidic residues" evidence="13">
    <location>
        <begin position="291"/>
        <end position="306"/>
    </location>
</feature>
<organism evidence="15 16">
    <name type="scientific">Sodiomyces alkalinus (strain CBS 110278 / VKM F-3762 / F11)</name>
    <name type="common">Alkaliphilic filamentous fungus</name>
    <dbReference type="NCBI Taxonomy" id="1314773"/>
    <lineage>
        <taxon>Eukaryota</taxon>
        <taxon>Fungi</taxon>
        <taxon>Dikarya</taxon>
        <taxon>Ascomycota</taxon>
        <taxon>Pezizomycotina</taxon>
        <taxon>Sordariomycetes</taxon>
        <taxon>Hypocreomycetidae</taxon>
        <taxon>Glomerellales</taxon>
        <taxon>Plectosphaerellaceae</taxon>
        <taxon>Sodiomyces</taxon>
    </lineage>
</organism>
<dbReference type="InterPro" id="IPR004217">
    <property type="entry name" value="Tim10-like"/>
</dbReference>
<dbReference type="InterPro" id="IPR045861">
    <property type="entry name" value="CorA_cytoplasmic_dom"/>
</dbReference>
<feature type="region of interest" description="Disordered" evidence="13">
    <location>
        <begin position="417"/>
        <end position="447"/>
    </location>
</feature>
<dbReference type="GeneID" id="39583491"/>
<comment type="subcellular location">
    <subcellularLocation>
        <location evidence="2">Membrane</location>
        <topology evidence="2">Multi-pass membrane protein</topology>
    </subcellularLocation>
    <subcellularLocation>
        <location evidence="1">Mitochondrion inner membrane</location>
        <topology evidence="1">Peripheral membrane protein</topology>
        <orientation evidence="1">Intermembrane side</orientation>
    </subcellularLocation>
</comment>
<dbReference type="GO" id="GO:0010961">
    <property type="term" value="P:intracellular magnesium ion homeostasis"/>
    <property type="evidence" value="ECO:0007669"/>
    <property type="project" value="TreeGrafter"/>
</dbReference>
<evidence type="ECO:0000259" key="14">
    <source>
        <dbReference type="Pfam" id="PF02953"/>
    </source>
</evidence>
<dbReference type="AlphaFoldDB" id="A0A3N2PWD0"/>
<dbReference type="InterPro" id="IPR035427">
    <property type="entry name" value="Tim10-like_dom_sf"/>
</dbReference>
<dbReference type="CDD" id="cd12829">
    <property type="entry name" value="Alr1p-like"/>
    <property type="match status" value="1"/>
</dbReference>
<dbReference type="Proteomes" id="UP000272025">
    <property type="component" value="Unassembled WGS sequence"/>
</dbReference>
<dbReference type="SUPFAM" id="SSF144122">
    <property type="entry name" value="Tim10-like"/>
    <property type="match status" value="1"/>
</dbReference>
<evidence type="ECO:0000256" key="8">
    <source>
        <dbReference type="ARBA" id="ARBA00022989"/>
    </source>
</evidence>
<evidence type="ECO:0000256" key="9">
    <source>
        <dbReference type="ARBA" id="ARBA00023010"/>
    </source>
</evidence>
<proteinExistence type="inferred from homology"/>
<evidence type="ECO:0000256" key="2">
    <source>
        <dbReference type="ARBA" id="ARBA00004141"/>
    </source>
</evidence>
<dbReference type="STRING" id="1314773.A0A3N2PWD0"/>
<feature type="compositionally biased region" description="Low complexity" evidence="13">
    <location>
        <begin position="437"/>
        <end position="447"/>
    </location>
</feature>
<dbReference type="Gene3D" id="1.20.58.340">
    <property type="entry name" value="Magnesium transport protein CorA, transmembrane region"/>
    <property type="match status" value="2"/>
</dbReference>
<dbReference type="PANTHER" id="PTHR21535">
    <property type="entry name" value="MAGNESIUM AND COBALT TRANSPORT PROTEIN/MITOCHONDRIAL IMPORT INNER MEMBRANE TRANSLOCASE SUBUNIT TIM8"/>
    <property type="match status" value="1"/>
</dbReference>
<feature type="domain" description="Tim10-like" evidence="14">
    <location>
        <begin position="905"/>
        <end position="968"/>
    </location>
</feature>
<keyword evidence="5" id="KW-0812">Transmembrane</keyword>
<evidence type="ECO:0000256" key="11">
    <source>
        <dbReference type="ARBA" id="ARBA00023157"/>
    </source>
</evidence>
<dbReference type="GO" id="GO:0015095">
    <property type="term" value="F:magnesium ion transmembrane transporter activity"/>
    <property type="evidence" value="ECO:0007669"/>
    <property type="project" value="InterPro"/>
</dbReference>
<keyword evidence="7" id="KW-0653">Protein transport</keyword>
<dbReference type="OrthoDB" id="29879at2759"/>
<keyword evidence="6" id="KW-0496">Mitochondrion</keyword>
<dbReference type="RefSeq" id="XP_028466635.1">
    <property type="nucleotide sequence ID" value="XM_028615014.1"/>
</dbReference>
<dbReference type="EMBL" id="ML119055">
    <property type="protein sequence ID" value="ROT38829.1"/>
    <property type="molecule type" value="Genomic_DNA"/>
</dbReference>
<name>A0A3N2PWD0_SODAK</name>
<dbReference type="Gene3D" id="3.30.460.20">
    <property type="entry name" value="CorA soluble domain-like"/>
    <property type="match status" value="1"/>
</dbReference>
<evidence type="ECO:0000256" key="13">
    <source>
        <dbReference type="SAM" id="MobiDB-lite"/>
    </source>
</evidence>
<reference evidence="15 16" key="1">
    <citation type="journal article" date="2018" name="Mol. Ecol.">
        <title>The obligate alkalophilic soda-lake fungus Sodiomyces alkalinus has shifted to a protein diet.</title>
        <authorList>
            <person name="Grum-Grzhimaylo A.A."/>
            <person name="Falkoski D.L."/>
            <person name="van den Heuvel J."/>
            <person name="Valero-Jimenez C.A."/>
            <person name="Min B."/>
            <person name="Choi I.G."/>
            <person name="Lipzen A."/>
            <person name="Daum C.G."/>
            <person name="Aanen D.K."/>
            <person name="Tsang A."/>
            <person name="Henrissat B."/>
            <person name="Bilanenko E.N."/>
            <person name="de Vries R.P."/>
            <person name="van Kan J.A.L."/>
            <person name="Grigoriev I.V."/>
            <person name="Debets A.J.M."/>
        </authorList>
    </citation>
    <scope>NUCLEOTIDE SEQUENCE [LARGE SCALE GENOMIC DNA]</scope>
    <source>
        <strain evidence="15 16">F11</strain>
    </source>
</reference>
<dbReference type="SUPFAM" id="SSF144083">
    <property type="entry name" value="Magnesium transport protein CorA, transmembrane region"/>
    <property type="match status" value="1"/>
</dbReference>
<keyword evidence="10" id="KW-0472">Membrane</keyword>
<dbReference type="FunFam" id="1.20.58.340:FF:000027">
    <property type="entry name" value="CorA family metal ion transporter (Eurofung)"/>
    <property type="match status" value="1"/>
</dbReference>
<evidence type="ECO:0000313" key="15">
    <source>
        <dbReference type="EMBL" id="ROT38829.1"/>
    </source>
</evidence>
<dbReference type="SUPFAM" id="SSF143865">
    <property type="entry name" value="CorA soluble domain-like"/>
    <property type="match status" value="1"/>
</dbReference>
<dbReference type="InterPro" id="IPR044089">
    <property type="entry name" value="Alr1-like"/>
</dbReference>
<dbReference type="GO" id="GO:0015031">
    <property type="term" value="P:protein transport"/>
    <property type="evidence" value="ECO:0007669"/>
    <property type="project" value="UniProtKB-KW"/>
</dbReference>
<dbReference type="Pfam" id="PF01544">
    <property type="entry name" value="CorA"/>
    <property type="match status" value="1"/>
</dbReference>
<sequence>MLCPIYSGECQTNLNKWGMARFLVSPIRLSKTPLPEIHIPGQFFRYLRLTSAIKNSIPISLQGVWVSITRSAIECVFTEVGGPTLSSTHFQYHQVGFIRPRNPLLNPFAPRSRFLGLQRSGQETPLTGPIIHWHIDTHFFLPEYPLFLDAAEFVKPGYVTAPGTAHSCGALYSELGPRCFFIMSDHEETVSDMGFKAPIPELDDHRHQSPSTQPPGRVRRGTFDTLYGARLLGHEMGHGNDGASSRIRDMEEAIIDDGEQSSATRPGRRPTVETAGDQRSISPPNSVKAFAEARRREREMSFSEPKYEDGELHRSLSITSRRSLRSNIHTIEDDAASLVTNKTAEDDVCFPPPDKGRVDQLCIDFDYLENFIQAEAEARAFSKQETVEKSFSDLRPHHPSAAQDRVRLPTVDGDILDMPSDSSTVQEDKDKAGITDGQGALPPQAQAPADKNRFSFFSSAWESTIHSQDFGSLVLPGEDIRGLFALPPDDADGVWWLNVNTPTKEEVQGICKAFGIHPLTIEDINTQEAREKIELFPSYYFACFRSFSTIEEEDGPEYEPFNIYVVVFREGTLSFSFQPNGHASHVRKRIALLKDYVALSSDWICYALIDDIVDSFAPIIRQIELEADAIEDGVFLIREDDSNAFLKSIGRTRKNCMALMRLLGGKADVLRGFTKRCNENYKVTPRMDIGLYLGDIQDHVVTMVTNLGHSDKILSRSHSNYLAQLSISNIIQGTDTNRVLSKITFLASILVPMNLVSGLFGMNVQVPFEGADTLVPFFMIFTSLICFCRPLLGYKTGNNATALRQLILIHCVPMLQIAPSHATCQSVSSGERKLHHANYQGLCSSGGGMWATQSQAQVFMYGFSLSDFVTFLEVGPLTKMDSSRQALENADLEKLNDKDKQELRQFLANESQRSQIQSQTHALTEVCWKKCVTGTVRGSKLDSGEEKCLANCVDRFLDVNFLTMKHLNNMRSA</sequence>
<dbReference type="GO" id="GO:0005886">
    <property type="term" value="C:plasma membrane"/>
    <property type="evidence" value="ECO:0007669"/>
    <property type="project" value="TreeGrafter"/>
</dbReference>
<evidence type="ECO:0000256" key="4">
    <source>
        <dbReference type="ARBA" id="ARBA00009765"/>
    </source>
</evidence>
<feature type="region of interest" description="Disordered" evidence="13">
    <location>
        <begin position="256"/>
        <end position="306"/>
    </location>
</feature>
<dbReference type="InterPro" id="IPR002523">
    <property type="entry name" value="MgTranspt_CorA/ZnTranspt_ZntB"/>
</dbReference>
<accession>A0A3N2PWD0</accession>
<protein>
    <recommendedName>
        <fullName evidence="14">Tim10-like domain-containing protein</fullName>
    </recommendedName>
</protein>
<dbReference type="PANTHER" id="PTHR21535:SF55">
    <property type="entry name" value="MAGNESIUM TRANSPORTER ALR1-RELATED"/>
    <property type="match status" value="1"/>
</dbReference>
<evidence type="ECO:0000256" key="5">
    <source>
        <dbReference type="ARBA" id="ARBA00022692"/>
    </source>
</evidence>
<evidence type="ECO:0000256" key="7">
    <source>
        <dbReference type="ARBA" id="ARBA00022927"/>
    </source>
</evidence>
<keyword evidence="6" id="KW-0999">Mitochondrion inner membrane</keyword>
<keyword evidence="16" id="KW-1185">Reference proteome</keyword>
<keyword evidence="9" id="KW-0811">Translocation</keyword>
<comment type="similarity">
    <text evidence="3">Belongs to the small Tim family.</text>
</comment>
<evidence type="ECO:0000256" key="6">
    <source>
        <dbReference type="ARBA" id="ARBA00022792"/>
    </source>
</evidence>
<dbReference type="Gene3D" id="1.10.287.810">
    <property type="entry name" value="Mitochondrial import inner membrane translocase subunit tim13 like domains"/>
    <property type="match status" value="1"/>
</dbReference>
<dbReference type="InterPro" id="IPR045863">
    <property type="entry name" value="CorA_TM1_TM2"/>
</dbReference>
<evidence type="ECO:0000256" key="12">
    <source>
        <dbReference type="ARBA" id="ARBA00023186"/>
    </source>
</evidence>
<dbReference type="GO" id="GO:0005743">
    <property type="term" value="C:mitochondrial inner membrane"/>
    <property type="evidence" value="ECO:0007669"/>
    <property type="project" value="UniProtKB-SubCell"/>
</dbReference>
<evidence type="ECO:0000256" key="10">
    <source>
        <dbReference type="ARBA" id="ARBA00023136"/>
    </source>
</evidence>
<dbReference type="Pfam" id="PF02953">
    <property type="entry name" value="zf-Tim10_DDP"/>
    <property type="match status" value="1"/>
</dbReference>
<keyword evidence="12" id="KW-0143">Chaperone</keyword>
<comment type="similarity">
    <text evidence="4">Belongs to the CorA metal ion transporter (MIT) (TC 1.A.35) family.</text>
</comment>
<evidence type="ECO:0000256" key="3">
    <source>
        <dbReference type="ARBA" id="ARBA00006720"/>
    </source>
</evidence>
<gene>
    <name evidence="15" type="ORF">SODALDRAFT_378991</name>
</gene>
<feature type="region of interest" description="Disordered" evidence="13">
    <location>
        <begin position="199"/>
        <end position="220"/>
    </location>
</feature>